<dbReference type="InterPro" id="IPR038052">
    <property type="entry name" value="Chaperonin_RbcX_sf"/>
</dbReference>
<protein>
    <submittedName>
        <fullName evidence="5">Uncharacterized protein</fullName>
    </submittedName>
</protein>
<dbReference type="PANTHER" id="PTHR33791:SF1">
    <property type="entry name" value="RUBISCO CHAPERONE RBCX"/>
    <property type="match status" value="1"/>
</dbReference>
<dbReference type="InterPro" id="IPR003435">
    <property type="entry name" value="Chaperonin_RcbX"/>
</dbReference>
<dbReference type="OrthoDB" id="513226at2759"/>
<keyword evidence="1" id="KW-0602">Photosynthesis</keyword>
<dbReference type="AlphaFoldDB" id="A0A250X202"/>
<organism evidence="5 6">
    <name type="scientific">Chlamydomonas eustigma</name>
    <dbReference type="NCBI Taxonomy" id="1157962"/>
    <lineage>
        <taxon>Eukaryota</taxon>
        <taxon>Viridiplantae</taxon>
        <taxon>Chlorophyta</taxon>
        <taxon>core chlorophytes</taxon>
        <taxon>Chlorophyceae</taxon>
        <taxon>CS clade</taxon>
        <taxon>Chlamydomonadales</taxon>
        <taxon>Chlamydomonadaceae</taxon>
        <taxon>Chlamydomonas</taxon>
    </lineage>
</organism>
<keyword evidence="3" id="KW-0120">Carbon dioxide fixation</keyword>
<dbReference type="EMBL" id="BEGY01000022">
    <property type="protein sequence ID" value="GAX77107.1"/>
    <property type="molecule type" value="Genomic_DNA"/>
</dbReference>
<dbReference type="Gene3D" id="1.10.1200.210">
    <property type="entry name" value="Chaperonin-like RbcX"/>
    <property type="match status" value="1"/>
</dbReference>
<proteinExistence type="predicted"/>
<evidence type="ECO:0000256" key="2">
    <source>
        <dbReference type="ARBA" id="ARBA00023186"/>
    </source>
</evidence>
<dbReference type="Pfam" id="PF02341">
    <property type="entry name" value="RbcX"/>
    <property type="match status" value="1"/>
</dbReference>
<name>A0A250X202_9CHLO</name>
<evidence type="ECO:0000313" key="5">
    <source>
        <dbReference type="EMBL" id="GAX77107.1"/>
    </source>
</evidence>
<feature type="region of interest" description="Disordered" evidence="4">
    <location>
        <begin position="112"/>
        <end position="134"/>
    </location>
</feature>
<evidence type="ECO:0000313" key="6">
    <source>
        <dbReference type="Proteomes" id="UP000232323"/>
    </source>
</evidence>
<comment type="caution">
    <text evidence="5">The sequence shown here is derived from an EMBL/GenBank/DDBJ whole genome shotgun (WGS) entry which is preliminary data.</text>
</comment>
<accession>A0A250X202</accession>
<keyword evidence="6" id="KW-1185">Reference proteome</keyword>
<dbReference type="GO" id="GO:0015979">
    <property type="term" value="P:photosynthesis"/>
    <property type="evidence" value="ECO:0007669"/>
    <property type="project" value="UniProtKB-KW"/>
</dbReference>
<evidence type="ECO:0000256" key="1">
    <source>
        <dbReference type="ARBA" id="ARBA00022531"/>
    </source>
</evidence>
<evidence type="ECO:0000256" key="3">
    <source>
        <dbReference type="ARBA" id="ARBA00023300"/>
    </source>
</evidence>
<dbReference type="GO" id="GO:0015977">
    <property type="term" value="P:carbon fixation"/>
    <property type="evidence" value="ECO:0007669"/>
    <property type="project" value="UniProtKB-KW"/>
</dbReference>
<reference evidence="5 6" key="1">
    <citation type="submission" date="2017-08" db="EMBL/GenBank/DDBJ databases">
        <title>Acidophilic green algal genome provides insights into adaptation to an acidic environment.</title>
        <authorList>
            <person name="Hirooka S."/>
            <person name="Hirose Y."/>
            <person name="Kanesaki Y."/>
            <person name="Higuchi S."/>
            <person name="Fujiwara T."/>
            <person name="Onuma R."/>
            <person name="Era A."/>
            <person name="Ohbayashi R."/>
            <person name="Uzuka A."/>
            <person name="Nozaki H."/>
            <person name="Yoshikawa H."/>
            <person name="Miyagishima S.Y."/>
        </authorList>
    </citation>
    <scope>NUCLEOTIDE SEQUENCE [LARGE SCALE GENOMIC DNA]</scope>
    <source>
        <strain evidence="5 6">NIES-2499</strain>
    </source>
</reference>
<keyword evidence="2" id="KW-0143">Chaperone</keyword>
<dbReference type="SUPFAM" id="SSF158615">
    <property type="entry name" value="RbcX-like"/>
    <property type="match status" value="1"/>
</dbReference>
<sequence length="134" mass="15309">MGLIRIILAQLEGSGRGSLASYNQEAYNDLVSFLQSEPLKDGDEWIQKLMLKNSMLGLRVLEVRLAYSLEDFEYDQLERLAKKDMQEANIMLMRSFATTNFENAVRSAESNIISSVTQSPEDKEEQQQQQQQGQ</sequence>
<dbReference type="STRING" id="1157962.A0A250X202"/>
<dbReference type="PANTHER" id="PTHR33791">
    <property type="entry name" value="CHAPERONIN-LIKE RBCX PROTEIN 1, CHLOROPLASTIC"/>
    <property type="match status" value="1"/>
</dbReference>
<dbReference type="Proteomes" id="UP000232323">
    <property type="component" value="Unassembled WGS sequence"/>
</dbReference>
<evidence type="ECO:0000256" key="4">
    <source>
        <dbReference type="SAM" id="MobiDB-lite"/>
    </source>
</evidence>
<gene>
    <name evidence="5" type="ORF">CEUSTIGMA_g4553.t1</name>
</gene>
<dbReference type="GO" id="GO:0110102">
    <property type="term" value="P:ribulose bisphosphate carboxylase complex assembly"/>
    <property type="evidence" value="ECO:0007669"/>
    <property type="project" value="InterPro"/>
</dbReference>
<dbReference type="GO" id="GO:0044183">
    <property type="term" value="F:protein folding chaperone"/>
    <property type="evidence" value="ECO:0007669"/>
    <property type="project" value="InterPro"/>
</dbReference>